<name>A0A401XNM7_9FLAO</name>
<evidence type="ECO:0000313" key="2">
    <source>
        <dbReference type="EMBL" id="GCD78592.1"/>
    </source>
</evidence>
<comment type="caution">
    <text evidence="2">The sequence shown here is derived from an EMBL/GenBank/DDBJ whole genome shotgun (WGS) entry which is preliminary data.</text>
</comment>
<dbReference type="SUPFAM" id="SSF53187">
    <property type="entry name" value="Zn-dependent exopeptidases"/>
    <property type="match status" value="1"/>
</dbReference>
<dbReference type="AlphaFoldDB" id="A0A401XNM7"/>
<dbReference type="EMBL" id="BHZE01000027">
    <property type="protein sequence ID" value="GCD78592.1"/>
    <property type="molecule type" value="Genomic_DNA"/>
</dbReference>
<dbReference type="Gene3D" id="3.40.630.10">
    <property type="entry name" value="Zn peptidases"/>
    <property type="match status" value="1"/>
</dbReference>
<dbReference type="PANTHER" id="PTHR12147:SF26">
    <property type="entry name" value="PEPTIDASE M28 DOMAIN-CONTAINING PROTEIN"/>
    <property type="match status" value="1"/>
</dbReference>
<dbReference type="SMART" id="SM00228">
    <property type="entry name" value="PDZ"/>
    <property type="match status" value="1"/>
</dbReference>
<evidence type="ECO:0000259" key="1">
    <source>
        <dbReference type="SMART" id="SM00228"/>
    </source>
</evidence>
<dbReference type="Proteomes" id="UP000286715">
    <property type="component" value="Unassembled WGS sequence"/>
</dbReference>
<dbReference type="OrthoDB" id="9778250at2"/>
<dbReference type="Gene3D" id="3.50.30.30">
    <property type="match status" value="1"/>
</dbReference>
<sequence>MKRITYVFIFQFLLFWSYAQKCVDPEVISVDKISFVLNELASERFQGRYPGSQGDSIAVAFIVDQLKEIGLIPMGEAGNYTQPFTVKLQVKISDNTLIKSRKAVVKPSEQVYPTRFSDNGKVKGRLIAPVFTLKNSALTVEEPRKVRKKIAVVDLYGLKELYQSQGLDFKTFKIQDLIQLLKDYKVKGLLLTSTKVSGVPVPERFFETQEPVGLPVWYVSKDLIEGLQKLKRIKVITQIYENQVTTYNIAGYWENGAPYTFIIGAHYDHLGMGDKNSTYRGEPQIHPGADDNASGVAGAMALANYIAEFGNRNFNYLFLFFGAEEQGLLGSKHWVSNPTYPMEKITAMLNFDMIGRLGDDRNLKISGTGTMPEWENAFRQLPCYNITYQLSRGGRGPSDHTSFYNQNIPVLHFFTGLHPDYHKPSDIPARINIFGIRDVVALSASLIEYLDQLPQPLTFTPTDDQQESRPVRLSVTMGIMPGYNSDNKGLEVEGVTKGKPADKAGIIKGDYIVKIGNMPIRNIRDYMEALSQYEKGDTAPVQILRAEKILEVNVLFE</sequence>
<dbReference type="GO" id="GO:0008235">
    <property type="term" value="F:metalloexopeptidase activity"/>
    <property type="evidence" value="ECO:0007669"/>
    <property type="project" value="InterPro"/>
</dbReference>
<dbReference type="InterPro" id="IPR001478">
    <property type="entry name" value="PDZ"/>
</dbReference>
<dbReference type="InterPro" id="IPR045175">
    <property type="entry name" value="M28_fam"/>
</dbReference>
<gene>
    <name evidence="2" type="ORF">JCM31826_20740</name>
</gene>
<proteinExistence type="predicted"/>
<protein>
    <recommendedName>
        <fullName evidence="1">PDZ domain-containing protein</fullName>
    </recommendedName>
</protein>
<organism evidence="2 3">
    <name type="scientific">Thermaurantimonas aggregans</name>
    <dbReference type="NCBI Taxonomy" id="2173829"/>
    <lineage>
        <taxon>Bacteria</taxon>
        <taxon>Pseudomonadati</taxon>
        <taxon>Bacteroidota</taxon>
        <taxon>Flavobacteriia</taxon>
        <taxon>Flavobacteriales</taxon>
        <taxon>Schleiferiaceae</taxon>
        <taxon>Thermaurantimonas</taxon>
    </lineage>
</organism>
<evidence type="ECO:0000313" key="3">
    <source>
        <dbReference type="Proteomes" id="UP000286715"/>
    </source>
</evidence>
<dbReference type="Pfam" id="PF13180">
    <property type="entry name" value="PDZ_2"/>
    <property type="match status" value="1"/>
</dbReference>
<dbReference type="RefSeq" id="WP_124398646.1">
    <property type="nucleotide sequence ID" value="NZ_BHZE01000027.1"/>
</dbReference>
<feature type="domain" description="PDZ" evidence="1">
    <location>
        <begin position="455"/>
        <end position="547"/>
    </location>
</feature>
<dbReference type="SUPFAM" id="SSF50156">
    <property type="entry name" value="PDZ domain-like"/>
    <property type="match status" value="1"/>
</dbReference>
<dbReference type="Gene3D" id="2.30.42.10">
    <property type="match status" value="1"/>
</dbReference>
<keyword evidence="3" id="KW-1185">Reference proteome</keyword>
<reference evidence="2 3" key="1">
    <citation type="submission" date="2018-11" db="EMBL/GenBank/DDBJ databases">
        <title>Schleiferia aggregans sp. nov., a moderately thermophilic heterotrophic bacterium isolated from microbial mats at a terrestrial hot spring.</title>
        <authorList>
            <person name="Iino T."/>
            <person name="Ohkuma M."/>
            <person name="Haruta S."/>
        </authorList>
    </citation>
    <scope>NUCLEOTIDE SEQUENCE [LARGE SCALE GENOMIC DNA]</scope>
    <source>
        <strain evidence="2 3">LA</strain>
    </source>
</reference>
<dbReference type="Pfam" id="PF04389">
    <property type="entry name" value="Peptidase_M28"/>
    <property type="match status" value="1"/>
</dbReference>
<dbReference type="GO" id="GO:0006508">
    <property type="term" value="P:proteolysis"/>
    <property type="evidence" value="ECO:0007669"/>
    <property type="project" value="InterPro"/>
</dbReference>
<dbReference type="InterPro" id="IPR007484">
    <property type="entry name" value="Peptidase_M28"/>
</dbReference>
<dbReference type="InterPro" id="IPR036034">
    <property type="entry name" value="PDZ_sf"/>
</dbReference>
<accession>A0A401XNM7</accession>
<dbReference type="PANTHER" id="PTHR12147">
    <property type="entry name" value="METALLOPEPTIDASE M28 FAMILY MEMBER"/>
    <property type="match status" value="1"/>
</dbReference>